<sequence length="496" mass="55447">ESYFTYAPEPESSVDHDVLFRPGIAPDGTDTFTPRALVYDLKGAFGTMKRVNALYESQSDSEFMDSALWPSKPIVQRREPIPSSSYQDALNAGLPLPSLSPSAVRYWSDYAHVYYHPKSLVQLSEFQVNDTLMPFESWDVGMELFSKLEREVDLVDRDLRPFMEECDGIQGLQILTGVDDAWGGWTSGWLERLRDEYGKMSIWTWGLGDQGGNPAVPRERRLQQMANSARSLNVLAEQSSVYVPMSNRPLTAPRYLQMDWTSPWHVGALHSAAFETMTMPSRLRSSEAGHGTLTVLEDAINSTGKRRVAKLAFSTADPDALAERSERQEDKGVNGASSKTQNGDADDSGVAEFDMDLFSREYRVPGKRQKEKTEHVFGRVETLRGNWGTPEGKSRDPHDWFGSGPALQRFTTSQLFPVLSSFPSIFELGDSRKDKLAVQAGLTTSTSVAGQIRTLDEIVRRLLDSDSREAMSNGLQSLAEEYEEGWSDDSDTDMDD</sequence>
<reference evidence="8" key="1">
    <citation type="journal article" date="2020" name="Stud. Mycol.">
        <title>101 Dothideomycetes genomes: a test case for predicting lifestyles and emergence of pathogens.</title>
        <authorList>
            <person name="Haridas S."/>
            <person name="Albert R."/>
            <person name="Binder M."/>
            <person name="Bloem J."/>
            <person name="Labutti K."/>
            <person name="Salamov A."/>
            <person name="Andreopoulos B."/>
            <person name="Baker S."/>
            <person name="Barry K."/>
            <person name="Bills G."/>
            <person name="Bluhm B."/>
            <person name="Cannon C."/>
            <person name="Castanera R."/>
            <person name="Culley D."/>
            <person name="Daum C."/>
            <person name="Ezra D."/>
            <person name="Gonzalez J."/>
            <person name="Henrissat B."/>
            <person name="Kuo A."/>
            <person name="Liang C."/>
            <person name="Lipzen A."/>
            <person name="Lutzoni F."/>
            <person name="Magnuson J."/>
            <person name="Mondo S."/>
            <person name="Nolan M."/>
            <person name="Ohm R."/>
            <person name="Pangilinan J."/>
            <person name="Park H.-J."/>
            <person name="Ramirez L."/>
            <person name="Alfaro M."/>
            <person name="Sun H."/>
            <person name="Tritt A."/>
            <person name="Yoshinaga Y."/>
            <person name="Zwiers L.-H."/>
            <person name="Turgeon B."/>
            <person name="Goodwin S."/>
            <person name="Spatafora J."/>
            <person name="Crous P."/>
            <person name="Grigoriev I."/>
        </authorList>
    </citation>
    <scope>NUCLEOTIDE SEQUENCE</scope>
    <source>
        <strain evidence="8">CBS 119925</strain>
    </source>
</reference>
<feature type="region of interest" description="Disordered" evidence="5">
    <location>
        <begin position="317"/>
        <end position="350"/>
    </location>
</feature>
<dbReference type="GO" id="GO:0005739">
    <property type="term" value="C:mitochondrion"/>
    <property type="evidence" value="ECO:0007669"/>
    <property type="project" value="UniProtKB-SubCell"/>
</dbReference>
<dbReference type="Proteomes" id="UP000799440">
    <property type="component" value="Unassembled WGS sequence"/>
</dbReference>
<feature type="domain" description="Misato Segment II tubulin-like" evidence="6">
    <location>
        <begin position="1"/>
        <end position="91"/>
    </location>
</feature>
<protein>
    <submittedName>
        <fullName evidence="8">Protein DML1</fullName>
    </submittedName>
</protein>
<dbReference type="Pfam" id="PF14881">
    <property type="entry name" value="Tubulin_3"/>
    <property type="match status" value="1"/>
</dbReference>
<evidence type="ECO:0000313" key="9">
    <source>
        <dbReference type="Proteomes" id="UP000799440"/>
    </source>
</evidence>
<comment type="function">
    <text evidence="1">Involved in the partitioning of the mitochondrial organelle and mitochondrial DNA (mtDNA) inheritance.</text>
</comment>
<evidence type="ECO:0000259" key="6">
    <source>
        <dbReference type="Pfam" id="PF10644"/>
    </source>
</evidence>
<keyword evidence="9" id="KW-1185">Reference proteome</keyword>
<dbReference type="InterPro" id="IPR029209">
    <property type="entry name" value="DML1/Misato_tubulin"/>
</dbReference>
<dbReference type="EMBL" id="MU006587">
    <property type="protein sequence ID" value="KAF2744682.1"/>
    <property type="molecule type" value="Genomic_DNA"/>
</dbReference>
<dbReference type="Gene3D" id="3.40.50.1440">
    <property type="entry name" value="Tubulin/FtsZ, GTPase domain"/>
    <property type="match status" value="1"/>
</dbReference>
<evidence type="ECO:0000256" key="4">
    <source>
        <dbReference type="ARBA" id="ARBA00023128"/>
    </source>
</evidence>
<evidence type="ECO:0000256" key="3">
    <source>
        <dbReference type="ARBA" id="ARBA00008507"/>
    </source>
</evidence>
<evidence type="ECO:0000313" key="8">
    <source>
        <dbReference type="EMBL" id="KAF2744682.1"/>
    </source>
</evidence>
<name>A0A6A6V295_9PLEO</name>
<evidence type="ECO:0000256" key="5">
    <source>
        <dbReference type="SAM" id="MobiDB-lite"/>
    </source>
</evidence>
<feature type="non-terminal residue" evidence="8">
    <location>
        <position position="1"/>
    </location>
</feature>
<evidence type="ECO:0000259" key="7">
    <source>
        <dbReference type="Pfam" id="PF14881"/>
    </source>
</evidence>
<feature type="region of interest" description="Disordered" evidence="5">
    <location>
        <begin position="470"/>
        <end position="496"/>
    </location>
</feature>
<evidence type="ECO:0000256" key="2">
    <source>
        <dbReference type="ARBA" id="ARBA00004173"/>
    </source>
</evidence>
<dbReference type="GO" id="GO:0007005">
    <property type="term" value="P:mitochondrion organization"/>
    <property type="evidence" value="ECO:0007669"/>
    <property type="project" value="InterPro"/>
</dbReference>
<dbReference type="InterPro" id="IPR036525">
    <property type="entry name" value="Tubulin/FtsZ_GTPase_sf"/>
</dbReference>
<proteinExistence type="inferred from homology"/>
<dbReference type="PANTHER" id="PTHR13391">
    <property type="entry name" value="MITOCHONDRIAL DISTRIBUTION REGULATOR MISATO"/>
    <property type="match status" value="1"/>
</dbReference>
<dbReference type="PANTHER" id="PTHR13391:SF0">
    <property type="entry name" value="PROTEIN MISATO HOMOLOG 1"/>
    <property type="match status" value="1"/>
</dbReference>
<accession>A0A6A6V295</accession>
<evidence type="ECO:0000256" key="1">
    <source>
        <dbReference type="ARBA" id="ARBA00003757"/>
    </source>
</evidence>
<gene>
    <name evidence="8" type="ORF">M011DRAFT_408137</name>
</gene>
<comment type="similarity">
    <text evidence="3">Belongs to the misato family.</text>
</comment>
<organism evidence="8 9">
    <name type="scientific">Sporormia fimetaria CBS 119925</name>
    <dbReference type="NCBI Taxonomy" id="1340428"/>
    <lineage>
        <taxon>Eukaryota</taxon>
        <taxon>Fungi</taxon>
        <taxon>Dikarya</taxon>
        <taxon>Ascomycota</taxon>
        <taxon>Pezizomycotina</taxon>
        <taxon>Dothideomycetes</taxon>
        <taxon>Pleosporomycetidae</taxon>
        <taxon>Pleosporales</taxon>
        <taxon>Sporormiaceae</taxon>
        <taxon>Sporormia</taxon>
    </lineage>
</organism>
<dbReference type="InterPro" id="IPR049942">
    <property type="entry name" value="DML1/Misato"/>
</dbReference>
<dbReference type="InterPro" id="IPR019605">
    <property type="entry name" value="Misato_II_tubulin-like"/>
</dbReference>
<feature type="compositionally biased region" description="Basic and acidic residues" evidence="5">
    <location>
        <begin position="321"/>
        <end position="332"/>
    </location>
</feature>
<keyword evidence="4" id="KW-0496">Mitochondrion</keyword>
<dbReference type="AlphaFoldDB" id="A0A6A6V295"/>
<dbReference type="Pfam" id="PF10644">
    <property type="entry name" value="Misat_Tub_SegII"/>
    <property type="match status" value="1"/>
</dbReference>
<dbReference type="OrthoDB" id="271881at2759"/>
<dbReference type="SUPFAM" id="SSF52490">
    <property type="entry name" value="Tubulin nucleotide-binding domain-like"/>
    <property type="match status" value="1"/>
</dbReference>
<feature type="domain" description="DML1/Misato tubulin" evidence="7">
    <location>
        <begin position="97"/>
        <end position="283"/>
    </location>
</feature>
<feature type="compositionally biased region" description="Acidic residues" evidence="5">
    <location>
        <begin position="480"/>
        <end position="496"/>
    </location>
</feature>
<comment type="subcellular location">
    <subcellularLocation>
        <location evidence="2">Mitochondrion</location>
    </subcellularLocation>
</comment>